<sequence>MPHPRKTRRAGRARRHPRLRRAAAPPCGGVVHVVDILDLFVEMPTRGANDNAPGGRRSRPRPTLAALAGGRGAPFESRPPWFVTACPAGV</sequence>
<feature type="compositionally biased region" description="Basic residues" evidence="1">
    <location>
        <begin position="1"/>
        <end position="21"/>
    </location>
</feature>
<reference evidence="2 3" key="1">
    <citation type="submission" date="2019-01" db="EMBL/GenBank/DDBJ databases">
        <authorList>
            <person name="Chen W.-M."/>
        </authorList>
    </citation>
    <scope>NUCLEOTIDE SEQUENCE [LARGE SCALE GENOMIC DNA]</scope>
    <source>
        <strain evidence="2 3">TER-1</strain>
    </source>
</reference>
<keyword evidence="3" id="KW-1185">Reference proteome</keyword>
<feature type="region of interest" description="Disordered" evidence="1">
    <location>
        <begin position="1"/>
        <end position="23"/>
    </location>
</feature>
<dbReference type="EMBL" id="SACP01000003">
    <property type="protein sequence ID" value="RVU20697.1"/>
    <property type="molecule type" value="Genomic_DNA"/>
</dbReference>
<organism evidence="2 3">
    <name type="scientific">Methylobacterium oryzihabitans</name>
    <dbReference type="NCBI Taxonomy" id="2499852"/>
    <lineage>
        <taxon>Bacteria</taxon>
        <taxon>Pseudomonadati</taxon>
        <taxon>Pseudomonadota</taxon>
        <taxon>Alphaproteobacteria</taxon>
        <taxon>Hyphomicrobiales</taxon>
        <taxon>Methylobacteriaceae</taxon>
        <taxon>Methylobacterium</taxon>
    </lineage>
</organism>
<evidence type="ECO:0000313" key="2">
    <source>
        <dbReference type="EMBL" id="RVU20697.1"/>
    </source>
</evidence>
<evidence type="ECO:0000256" key="1">
    <source>
        <dbReference type="SAM" id="MobiDB-lite"/>
    </source>
</evidence>
<proteinExistence type="predicted"/>
<dbReference type="Proteomes" id="UP000286997">
    <property type="component" value="Unassembled WGS sequence"/>
</dbReference>
<dbReference type="AlphaFoldDB" id="A0A437PEL3"/>
<protein>
    <submittedName>
        <fullName evidence="2">Uncharacterized protein</fullName>
    </submittedName>
</protein>
<dbReference type="RefSeq" id="WP_127727672.1">
    <property type="nucleotide sequence ID" value="NZ_SACP01000003.1"/>
</dbReference>
<comment type="caution">
    <text evidence="2">The sequence shown here is derived from an EMBL/GenBank/DDBJ whole genome shotgun (WGS) entry which is preliminary data.</text>
</comment>
<gene>
    <name evidence="2" type="ORF">EOE48_04955</name>
</gene>
<name>A0A437PEL3_9HYPH</name>
<feature type="region of interest" description="Disordered" evidence="1">
    <location>
        <begin position="45"/>
        <end position="72"/>
    </location>
</feature>
<accession>A0A437PEL3</accession>
<evidence type="ECO:0000313" key="3">
    <source>
        <dbReference type="Proteomes" id="UP000286997"/>
    </source>
</evidence>